<gene>
    <name evidence="3" type="primary">ACTR10</name>
    <name evidence="3" type="ORF">DERP_005460</name>
</gene>
<protein>
    <submittedName>
        <fullName evidence="3">Actin- protein 10</fullName>
    </submittedName>
</protein>
<evidence type="ECO:0000313" key="4">
    <source>
        <dbReference type="Proteomes" id="UP000887458"/>
    </source>
</evidence>
<evidence type="ECO:0000256" key="2">
    <source>
        <dbReference type="SAM" id="MobiDB-lite"/>
    </source>
</evidence>
<proteinExistence type="inferred from homology"/>
<dbReference type="CDD" id="cd10207">
    <property type="entry name" value="ASKHA_NBD_Arp10"/>
    <property type="match status" value="1"/>
</dbReference>
<comment type="caution">
    <text evidence="3">The sequence shown here is derived from an EMBL/GenBank/DDBJ whole genome shotgun (WGS) entry which is preliminary data.</text>
</comment>
<dbReference type="EMBL" id="NJHN03000031">
    <property type="protein sequence ID" value="KAH9423876.1"/>
    <property type="molecule type" value="Genomic_DNA"/>
</dbReference>
<accession>A0ABQ8JMN9</accession>
<feature type="compositionally biased region" description="Acidic residues" evidence="2">
    <location>
        <begin position="230"/>
        <end position="241"/>
    </location>
</feature>
<evidence type="ECO:0000256" key="1">
    <source>
        <dbReference type="RuleBase" id="RU000487"/>
    </source>
</evidence>
<reference evidence="3 4" key="1">
    <citation type="journal article" date="2018" name="J. Allergy Clin. Immunol.">
        <title>High-quality assembly of Dermatophagoides pteronyssinus genome and transcriptome reveals a wide range of novel allergens.</title>
        <authorList>
            <person name="Liu X.Y."/>
            <person name="Yang K.Y."/>
            <person name="Wang M.Q."/>
            <person name="Kwok J.S."/>
            <person name="Zeng X."/>
            <person name="Yang Z."/>
            <person name="Xiao X.J."/>
            <person name="Lau C.P."/>
            <person name="Li Y."/>
            <person name="Huang Z.M."/>
            <person name="Ba J.G."/>
            <person name="Yim A.K."/>
            <person name="Ouyang C.Y."/>
            <person name="Ngai S.M."/>
            <person name="Chan T.F."/>
            <person name="Leung E.L."/>
            <person name="Liu L."/>
            <person name="Liu Z.G."/>
            <person name="Tsui S.K."/>
        </authorList>
    </citation>
    <scope>NUCLEOTIDE SEQUENCE [LARGE SCALE GENOMIC DNA]</scope>
    <source>
        <strain evidence="3">Derp</strain>
    </source>
</reference>
<keyword evidence="4" id="KW-1185">Reference proteome</keyword>
<dbReference type="PANTHER" id="PTHR11937">
    <property type="entry name" value="ACTIN"/>
    <property type="match status" value="1"/>
</dbReference>
<dbReference type="SMART" id="SM00268">
    <property type="entry name" value="ACTIN"/>
    <property type="match status" value="1"/>
</dbReference>
<name>A0ABQ8JMN9_DERPT</name>
<dbReference type="InterPro" id="IPR043129">
    <property type="entry name" value="ATPase_NBD"/>
</dbReference>
<dbReference type="Gene3D" id="3.30.420.40">
    <property type="match status" value="2"/>
</dbReference>
<organism evidence="3 4">
    <name type="scientific">Dermatophagoides pteronyssinus</name>
    <name type="common">European house dust mite</name>
    <dbReference type="NCBI Taxonomy" id="6956"/>
    <lineage>
        <taxon>Eukaryota</taxon>
        <taxon>Metazoa</taxon>
        <taxon>Ecdysozoa</taxon>
        <taxon>Arthropoda</taxon>
        <taxon>Chelicerata</taxon>
        <taxon>Arachnida</taxon>
        <taxon>Acari</taxon>
        <taxon>Acariformes</taxon>
        <taxon>Sarcoptiformes</taxon>
        <taxon>Astigmata</taxon>
        <taxon>Psoroptidia</taxon>
        <taxon>Analgoidea</taxon>
        <taxon>Pyroglyphidae</taxon>
        <taxon>Dermatophagoidinae</taxon>
        <taxon>Dermatophagoides</taxon>
    </lineage>
</organism>
<sequence>MPVYDTLQSEKNPVIFEFGTAYTKCGFTSEPSPRAIIPSEIYLNSIDKTLRIFQIKDVGLLIQALEKFIQMIYFKYLAANPKDRRVVIVESIFSEKIFRQQVAEVFFKRFNVPSLLFVPNHVVVMATLGINTALVFDIGYAEAIAIPIYEGITILDSVQFAPLGGKSLHLRIMDELIRRKPTFHQDGENVEINETTIDESNLEDIIFRTCFVTTFERGSQLAQQKLTNKDEEEEESTDDDDRIQCSIKRPPPSVRYPFGGNKFLQIPGSLRESVCEVLFEMYGEEHTLATLIIDSILKCPLDCRRRLAKNIVLIGGTSMISGLKHRLYKEIEYLTTKSERYKPINFSNDFQFHQLPCKENYASWLGASIWATTDLLSMRSITAEQFVKNNDTISDWSNFDFLISPTT</sequence>
<evidence type="ECO:0000313" key="3">
    <source>
        <dbReference type="EMBL" id="KAH9423876.1"/>
    </source>
</evidence>
<comment type="similarity">
    <text evidence="1">Belongs to the actin family.</text>
</comment>
<dbReference type="Gene3D" id="3.90.640.10">
    <property type="entry name" value="Actin, Chain A, domain 4"/>
    <property type="match status" value="1"/>
</dbReference>
<dbReference type="Pfam" id="PF00022">
    <property type="entry name" value="Actin"/>
    <property type="match status" value="1"/>
</dbReference>
<feature type="region of interest" description="Disordered" evidence="2">
    <location>
        <begin position="222"/>
        <end position="246"/>
    </location>
</feature>
<dbReference type="InterPro" id="IPR004000">
    <property type="entry name" value="Actin"/>
</dbReference>
<dbReference type="SUPFAM" id="SSF53067">
    <property type="entry name" value="Actin-like ATPase domain"/>
    <property type="match status" value="2"/>
</dbReference>
<dbReference type="Proteomes" id="UP000887458">
    <property type="component" value="Unassembled WGS sequence"/>
</dbReference>
<reference evidence="3 4" key="2">
    <citation type="journal article" date="2022" name="Mol. Biol. Evol.">
        <title>Comparative Genomics Reveals Insights into the Divergent Evolution of Astigmatic Mites and Household Pest Adaptations.</title>
        <authorList>
            <person name="Xiong Q."/>
            <person name="Wan A.T."/>
            <person name="Liu X."/>
            <person name="Fung C.S."/>
            <person name="Xiao X."/>
            <person name="Malainual N."/>
            <person name="Hou J."/>
            <person name="Wang L."/>
            <person name="Wang M."/>
            <person name="Yang K.Y."/>
            <person name="Cui Y."/>
            <person name="Leung E.L."/>
            <person name="Nong W."/>
            <person name="Shin S.K."/>
            <person name="Au S.W."/>
            <person name="Jeong K.Y."/>
            <person name="Chew F.T."/>
            <person name="Hui J.H."/>
            <person name="Leung T.F."/>
            <person name="Tungtrongchitr A."/>
            <person name="Zhong N."/>
            <person name="Liu Z."/>
            <person name="Tsui S.K."/>
        </authorList>
    </citation>
    <scope>NUCLEOTIDE SEQUENCE [LARGE SCALE GENOMIC DNA]</scope>
    <source>
        <strain evidence="3">Derp</strain>
    </source>
</reference>